<sequence length="273" mass="27701">MVLIAVAGGTGLAGRAVVAHAVAAGHQVRSLSRYLPALEKRVAGAEYIAADFRAGTGVRPGLAGVDVLIETLDARSGAALRALPIMSVAVLDAAAKAGIFRCVLLTIINAGECATGYYQAQAARALSYKKSGMPTTVVEAAQFHNLVAGIFSAGAKVGIIPAFRGISFQSLSTPDLAEVLVTQALRDGAEKHLVFAGGPDAQSMQQMAQVWKSVTASKSVVTPLPLPGSLGVFLRAGKNLLPDLAAGSVGSGGGEHALGSVGFGEWLASRATA</sequence>
<gene>
    <name evidence="4" type="ORF">AS189_05740</name>
</gene>
<accession>A0A0S2LX30</accession>
<evidence type="ECO:0000313" key="4">
    <source>
        <dbReference type="EMBL" id="ALO66089.1"/>
    </source>
</evidence>
<organism evidence="4 5">
    <name type="scientific">Arthrobacter alpinus</name>
    <dbReference type="NCBI Taxonomy" id="656366"/>
    <lineage>
        <taxon>Bacteria</taxon>
        <taxon>Bacillati</taxon>
        <taxon>Actinomycetota</taxon>
        <taxon>Actinomycetes</taxon>
        <taxon>Micrococcales</taxon>
        <taxon>Micrococcaceae</taxon>
        <taxon>Arthrobacter</taxon>
    </lineage>
</organism>
<dbReference type="GO" id="GO:0009523">
    <property type="term" value="C:photosystem II"/>
    <property type="evidence" value="ECO:0007669"/>
    <property type="project" value="UniProtKB-KW"/>
</dbReference>
<dbReference type="AlphaFoldDB" id="A0A0S2LX30"/>
<evidence type="ECO:0000256" key="1">
    <source>
        <dbReference type="ARBA" id="ARBA00022531"/>
    </source>
</evidence>
<protein>
    <recommendedName>
        <fullName evidence="3">NAD(P)-binding domain-containing protein</fullName>
    </recommendedName>
</protein>
<name>A0A0S2LX30_9MICC</name>
<dbReference type="Proteomes" id="UP000059574">
    <property type="component" value="Chromosome"/>
</dbReference>
<dbReference type="Gene3D" id="3.40.50.720">
    <property type="entry name" value="NAD(P)-binding Rossmann-like Domain"/>
    <property type="match status" value="1"/>
</dbReference>
<dbReference type="SUPFAM" id="SSF51735">
    <property type="entry name" value="NAD(P)-binding Rossmann-fold domains"/>
    <property type="match status" value="1"/>
</dbReference>
<dbReference type="GO" id="GO:0015979">
    <property type="term" value="P:photosynthesis"/>
    <property type="evidence" value="ECO:0007669"/>
    <property type="project" value="UniProtKB-KW"/>
</dbReference>
<dbReference type="Pfam" id="PF13460">
    <property type="entry name" value="NAD_binding_10"/>
    <property type="match status" value="1"/>
</dbReference>
<dbReference type="OrthoDB" id="9771302at2"/>
<reference evidence="5" key="1">
    <citation type="submission" date="2015-11" db="EMBL/GenBank/DDBJ databases">
        <authorList>
            <person name="Kumar R."/>
            <person name="Singh D."/>
            <person name="Swarnkar M.K."/>
            <person name="Singh A.K."/>
            <person name="Kumar S."/>
        </authorList>
    </citation>
    <scope>NUCLEOTIDE SEQUENCE [LARGE SCALE GENOMIC DNA]</scope>
    <source>
        <strain evidence="5">ERGS4:06</strain>
    </source>
</reference>
<keyword evidence="2" id="KW-0604">Photosystem II</keyword>
<dbReference type="EMBL" id="CP013200">
    <property type="protein sequence ID" value="ALO66089.1"/>
    <property type="molecule type" value="Genomic_DNA"/>
</dbReference>
<dbReference type="InterPro" id="IPR016040">
    <property type="entry name" value="NAD(P)-bd_dom"/>
</dbReference>
<dbReference type="InterPro" id="IPR036291">
    <property type="entry name" value="NAD(P)-bd_dom_sf"/>
</dbReference>
<dbReference type="PANTHER" id="PTHR47128">
    <property type="match status" value="1"/>
</dbReference>
<dbReference type="InterPro" id="IPR044256">
    <property type="entry name" value="HCF244-like"/>
</dbReference>
<proteinExistence type="predicted"/>
<evidence type="ECO:0000313" key="5">
    <source>
        <dbReference type="Proteomes" id="UP000059574"/>
    </source>
</evidence>
<dbReference type="RefSeq" id="WP_062286710.1">
    <property type="nucleotide sequence ID" value="NZ_CP013200.1"/>
</dbReference>
<evidence type="ECO:0000256" key="2">
    <source>
        <dbReference type="ARBA" id="ARBA00023276"/>
    </source>
</evidence>
<feature type="domain" description="NAD(P)-binding" evidence="3">
    <location>
        <begin position="8"/>
        <end position="145"/>
    </location>
</feature>
<keyword evidence="1" id="KW-0602">Photosynthesis</keyword>
<dbReference type="PANTHER" id="PTHR47128:SF2">
    <property type="entry name" value="PROTEIN HIGH CHLOROPHYLL FLUORESCENCE PHENOTYPE 244, CHLOROPLASTIC"/>
    <property type="match status" value="1"/>
</dbReference>
<evidence type="ECO:0000259" key="3">
    <source>
        <dbReference type="Pfam" id="PF13460"/>
    </source>
</evidence>
<reference evidence="4 5" key="2">
    <citation type="journal article" date="2016" name="J. Biotechnol.">
        <title>Complete genome sequence of Arthrobacter alpinus ERGS4:06, a yellow pigmented bacterium tolerant to cold and radiations isolated from Sikkim Himalaya.</title>
        <authorList>
            <person name="Kumar R."/>
            <person name="Singh D."/>
            <person name="Swarnkar M.K."/>
            <person name="Singh A.K."/>
            <person name="Kumar S."/>
        </authorList>
    </citation>
    <scope>NUCLEOTIDE SEQUENCE [LARGE SCALE GENOMIC DNA]</scope>
    <source>
        <strain evidence="4 5">ERGS4:06</strain>
    </source>
</reference>